<dbReference type="AlphaFoldDB" id="A0A6B0TU28"/>
<accession>A0A6B0TU28</accession>
<feature type="compositionally biased region" description="Low complexity" evidence="1">
    <location>
        <begin position="37"/>
        <end position="49"/>
    </location>
</feature>
<gene>
    <name evidence="2" type="ORF">GSH16_03310</name>
</gene>
<dbReference type="EMBL" id="WUWG01000001">
    <property type="protein sequence ID" value="MXU64463.1"/>
    <property type="molecule type" value="Genomic_DNA"/>
</dbReference>
<feature type="region of interest" description="Disordered" evidence="1">
    <location>
        <begin position="1"/>
        <end position="73"/>
    </location>
</feature>
<reference evidence="2 3" key="1">
    <citation type="submission" date="2019-12" db="EMBL/GenBank/DDBJ databases">
        <title>Strain KN286 was isolated from seawater, which was collected from Caroline Seamount in the tropical western Pacific.</title>
        <authorList>
            <person name="Wang Q."/>
        </authorList>
    </citation>
    <scope>NUCLEOTIDE SEQUENCE [LARGE SCALE GENOMIC DNA]</scope>
    <source>
        <strain evidence="2 3">KN286</strain>
    </source>
</reference>
<organism evidence="2 3">
    <name type="scientific">Oceanomicrobium pacificus</name>
    <dbReference type="NCBI Taxonomy" id="2692916"/>
    <lineage>
        <taxon>Bacteria</taxon>
        <taxon>Pseudomonadati</taxon>
        <taxon>Pseudomonadota</taxon>
        <taxon>Alphaproteobacteria</taxon>
        <taxon>Rhodobacterales</taxon>
        <taxon>Paracoccaceae</taxon>
        <taxon>Oceanomicrobium</taxon>
    </lineage>
</organism>
<dbReference type="InterPro" id="IPR010466">
    <property type="entry name" value="DUF1058"/>
</dbReference>
<keyword evidence="3" id="KW-1185">Reference proteome</keyword>
<evidence type="ECO:0000313" key="2">
    <source>
        <dbReference type="EMBL" id="MXU64463.1"/>
    </source>
</evidence>
<evidence type="ECO:0000256" key="1">
    <source>
        <dbReference type="SAM" id="MobiDB-lite"/>
    </source>
</evidence>
<comment type="caution">
    <text evidence="2">The sequence shown here is derived from an EMBL/GenBank/DDBJ whole genome shotgun (WGS) entry which is preliminary data.</text>
</comment>
<feature type="compositionally biased region" description="Low complexity" evidence="1">
    <location>
        <begin position="1"/>
        <end position="25"/>
    </location>
</feature>
<sequence>MCGASASAQSDTQAAAPAAETAPETRPIARPESDGSADAATAPAETAPTRGPVTNLPMPRYVSVKSSRANVRRGPSRAHRVDWIFRHRNTPVRITGEYGHWRRIVDVDGAGGWIHYALLSGTRSAIVLRDGQQILSQPGQGGTPVALAEQGALLRLQSCDRDWCSVRAEGIDGWIEKAAIWGVDPGETFEK</sequence>
<keyword evidence="2" id="KW-0030">Aminoacyl-tRNA synthetase</keyword>
<dbReference type="Pfam" id="PF06347">
    <property type="entry name" value="SH3_4"/>
    <property type="match status" value="2"/>
</dbReference>
<dbReference type="Proteomes" id="UP000436016">
    <property type="component" value="Unassembled WGS sequence"/>
</dbReference>
<name>A0A6B0TU28_9RHOB</name>
<dbReference type="Gene3D" id="2.30.30.40">
    <property type="entry name" value="SH3 Domains"/>
    <property type="match status" value="2"/>
</dbReference>
<evidence type="ECO:0000313" key="3">
    <source>
        <dbReference type="Proteomes" id="UP000436016"/>
    </source>
</evidence>
<dbReference type="GO" id="GO:0004812">
    <property type="term" value="F:aminoacyl-tRNA ligase activity"/>
    <property type="evidence" value="ECO:0007669"/>
    <property type="project" value="UniProtKB-KW"/>
</dbReference>
<protein>
    <submittedName>
        <fullName evidence="2">Aspartyl-trna synthetase</fullName>
    </submittedName>
</protein>
<keyword evidence="2" id="KW-0436">Ligase</keyword>
<proteinExistence type="predicted"/>